<dbReference type="STRING" id="474950.SAMN05421771_0915"/>
<sequence>MKMILRYLELILTFVGVIVVFAVFAIFRDGAPWKPAAVCAVAVGVIHGIIFYVVRSKQRKARKSEVFSIREMLDDMMGRLDVVLYPTKEGDDWRVRAQHAVWEIQARLNFIEAEGLKAHGPVEDESNVGD</sequence>
<dbReference type="Proteomes" id="UP000199024">
    <property type="component" value="Unassembled WGS sequence"/>
</dbReference>
<dbReference type="EMBL" id="FOZL01000001">
    <property type="protein sequence ID" value="SFS04416.1"/>
    <property type="molecule type" value="Genomic_DNA"/>
</dbReference>
<evidence type="ECO:0000313" key="3">
    <source>
        <dbReference type="Proteomes" id="UP000199024"/>
    </source>
</evidence>
<accession>A0A1I6LLS6</accession>
<dbReference type="AlphaFoldDB" id="A0A1I6LLS6"/>
<keyword evidence="3" id="KW-1185">Reference proteome</keyword>
<organism evidence="2 3">
    <name type="scientific">Granulicella pectinivorans</name>
    <dbReference type="NCBI Taxonomy" id="474950"/>
    <lineage>
        <taxon>Bacteria</taxon>
        <taxon>Pseudomonadati</taxon>
        <taxon>Acidobacteriota</taxon>
        <taxon>Terriglobia</taxon>
        <taxon>Terriglobales</taxon>
        <taxon>Acidobacteriaceae</taxon>
        <taxon>Granulicella</taxon>
    </lineage>
</organism>
<dbReference type="OrthoDB" id="9873772at2"/>
<feature type="transmembrane region" description="Helical" evidence="1">
    <location>
        <begin position="33"/>
        <end position="54"/>
    </location>
</feature>
<name>A0A1I6LLS6_9BACT</name>
<reference evidence="2 3" key="1">
    <citation type="submission" date="2016-10" db="EMBL/GenBank/DDBJ databases">
        <authorList>
            <person name="de Groot N.N."/>
        </authorList>
    </citation>
    <scope>NUCLEOTIDE SEQUENCE [LARGE SCALE GENOMIC DNA]</scope>
    <source>
        <strain evidence="2 3">DSM 21001</strain>
    </source>
</reference>
<evidence type="ECO:0000313" key="2">
    <source>
        <dbReference type="EMBL" id="SFS04416.1"/>
    </source>
</evidence>
<feature type="transmembrane region" description="Helical" evidence="1">
    <location>
        <begin position="7"/>
        <end position="27"/>
    </location>
</feature>
<protein>
    <submittedName>
        <fullName evidence="2">Uncharacterized protein</fullName>
    </submittedName>
</protein>
<gene>
    <name evidence="2" type="ORF">SAMN05421771_0915</name>
</gene>
<keyword evidence="1" id="KW-0812">Transmembrane</keyword>
<dbReference type="RefSeq" id="WP_089837017.1">
    <property type="nucleotide sequence ID" value="NZ_FOZL01000001.1"/>
</dbReference>
<evidence type="ECO:0000256" key="1">
    <source>
        <dbReference type="SAM" id="Phobius"/>
    </source>
</evidence>
<proteinExistence type="predicted"/>
<keyword evidence="1" id="KW-1133">Transmembrane helix</keyword>
<keyword evidence="1" id="KW-0472">Membrane</keyword>